<keyword evidence="5" id="KW-1185">Reference proteome</keyword>
<evidence type="ECO:0000256" key="2">
    <source>
        <dbReference type="SAM" id="Coils"/>
    </source>
</evidence>
<keyword evidence="2" id="KW-0175">Coiled coil</keyword>
<dbReference type="AlphaFoldDB" id="A0A642V8M3"/>
<comment type="similarity">
    <text evidence="1">Belongs to the ATG16 family.</text>
</comment>
<protein>
    <recommendedName>
        <fullName evidence="3">Autophagy-related protein 16 domain-containing protein</fullName>
    </recommendedName>
</protein>
<dbReference type="InterPro" id="IPR013923">
    <property type="entry name" value="Autophagy-rel_prot_16_dom"/>
</dbReference>
<evidence type="ECO:0000313" key="4">
    <source>
        <dbReference type="EMBL" id="KAA8915927.1"/>
    </source>
</evidence>
<reference evidence="4" key="1">
    <citation type="journal article" date="2019" name="G3 (Bethesda)">
        <title>Genome Assemblies of Two Rare Opportunistic Yeast Pathogens: Diutina rugosa (syn. Candida rugosa) and Trichomonascus ciferrii (syn. Candida ciferrii).</title>
        <authorList>
            <person name="Mixao V."/>
            <person name="Saus E."/>
            <person name="Hansen A.P."/>
            <person name="Lass-Florl C."/>
            <person name="Gabaldon T."/>
        </authorList>
    </citation>
    <scope>NUCLEOTIDE SEQUENCE</scope>
    <source>
        <strain evidence="4">CBS 4856</strain>
    </source>
</reference>
<organism evidence="4 5">
    <name type="scientific">Trichomonascus ciferrii</name>
    <dbReference type="NCBI Taxonomy" id="44093"/>
    <lineage>
        <taxon>Eukaryota</taxon>
        <taxon>Fungi</taxon>
        <taxon>Dikarya</taxon>
        <taxon>Ascomycota</taxon>
        <taxon>Saccharomycotina</taxon>
        <taxon>Dipodascomycetes</taxon>
        <taxon>Dipodascales</taxon>
        <taxon>Trichomonascaceae</taxon>
        <taxon>Trichomonascus</taxon>
        <taxon>Trichomonascus ciferrii complex</taxon>
    </lineage>
</organism>
<feature type="domain" description="Autophagy-related protein 16" evidence="3">
    <location>
        <begin position="63"/>
        <end position="161"/>
    </location>
</feature>
<accession>A0A642V8M3</accession>
<name>A0A642V8M3_9ASCO</name>
<comment type="caution">
    <text evidence="4">The sequence shown here is derived from an EMBL/GenBank/DDBJ whole genome shotgun (WGS) entry which is preliminary data.</text>
</comment>
<dbReference type="Gene3D" id="1.20.5.170">
    <property type="match status" value="1"/>
</dbReference>
<feature type="coiled-coil region" evidence="2">
    <location>
        <begin position="86"/>
        <end position="148"/>
    </location>
</feature>
<sequence length="185" mass="21519">MSSWRDSLTEQLVERDTREKQHDVMILAFQEAASRCIAAEENTFGGVSGKDGDDTDELTRLYSELSLKTEAWKKLKEDLKIMTHKYTELKKDAETNKETLRKYEKQCNSLKREAQNAKDELLALQIQLNISEENNRKLKEDNSALVDRWMKKVEGEASKMNEANEFLQRYVTSPFILFPYSNLSL</sequence>
<dbReference type="VEuPathDB" id="FungiDB:TRICI_001941"/>
<evidence type="ECO:0000313" key="5">
    <source>
        <dbReference type="Proteomes" id="UP000761534"/>
    </source>
</evidence>
<gene>
    <name evidence="4" type="ORF">TRICI_001941</name>
</gene>
<dbReference type="EMBL" id="SWFS01000131">
    <property type="protein sequence ID" value="KAA8915927.1"/>
    <property type="molecule type" value="Genomic_DNA"/>
</dbReference>
<dbReference type="Pfam" id="PF08614">
    <property type="entry name" value="ATG16"/>
    <property type="match status" value="1"/>
</dbReference>
<dbReference type="Proteomes" id="UP000761534">
    <property type="component" value="Unassembled WGS sequence"/>
</dbReference>
<dbReference type="CDD" id="cd22887">
    <property type="entry name" value="Atg16_CCD"/>
    <property type="match status" value="1"/>
</dbReference>
<proteinExistence type="inferred from homology"/>
<dbReference type="OrthoDB" id="8949486at2759"/>
<evidence type="ECO:0000256" key="1">
    <source>
        <dbReference type="ARBA" id="ARBA00005331"/>
    </source>
</evidence>
<evidence type="ECO:0000259" key="3">
    <source>
        <dbReference type="Pfam" id="PF08614"/>
    </source>
</evidence>